<gene>
    <name evidence="2" type="ORF">CYMTET_4259</name>
</gene>
<feature type="region of interest" description="Disordered" evidence="1">
    <location>
        <begin position="257"/>
        <end position="279"/>
    </location>
</feature>
<sequence>MVNGMAHAVKTGQKKQRVQRRVSEAESTDAAVMERWASKLKRSTSALLEKPPSPTTVLEFDVGPRRVILKGEAKQPWLAVSLAQLQHTEERHWGAQKRADLVTVTGLKQLPRVWDPWTGTGVIGKPFSHELSSELDYMLAASPFGMETIDVELEVKEAPPTGFRKLVQQGRAVTGKVVDVRRSVALNIEAAVTGKKVEVLRAEKERQMAKEKALMAETMGSKSLFFYMGKGVLGKAEEVGLAFKHVMGIQRVADTPDDVPTYQETGLKSLGNDDDERFA</sequence>
<name>A0AAE0LK79_9CHLO</name>
<dbReference type="Proteomes" id="UP001190700">
    <property type="component" value="Unassembled WGS sequence"/>
</dbReference>
<comment type="caution">
    <text evidence="2">The sequence shown here is derived from an EMBL/GenBank/DDBJ whole genome shotgun (WGS) entry which is preliminary data.</text>
</comment>
<proteinExistence type="predicted"/>
<keyword evidence="3" id="KW-1185">Reference proteome</keyword>
<evidence type="ECO:0000313" key="3">
    <source>
        <dbReference type="Proteomes" id="UP001190700"/>
    </source>
</evidence>
<organism evidence="2 3">
    <name type="scientific">Cymbomonas tetramitiformis</name>
    <dbReference type="NCBI Taxonomy" id="36881"/>
    <lineage>
        <taxon>Eukaryota</taxon>
        <taxon>Viridiplantae</taxon>
        <taxon>Chlorophyta</taxon>
        <taxon>Pyramimonadophyceae</taxon>
        <taxon>Pyramimonadales</taxon>
        <taxon>Pyramimonadaceae</taxon>
        <taxon>Cymbomonas</taxon>
    </lineage>
</organism>
<dbReference type="AlphaFoldDB" id="A0AAE0LK79"/>
<feature type="region of interest" description="Disordered" evidence="1">
    <location>
        <begin position="1"/>
        <end position="25"/>
    </location>
</feature>
<dbReference type="EMBL" id="LGRX02000537">
    <property type="protein sequence ID" value="KAK3288258.1"/>
    <property type="molecule type" value="Genomic_DNA"/>
</dbReference>
<accession>A0AAE0LK79</accession>
<protein>
    <submittedName>
        <fullName evidence="2">Uncharacterized protein</fullName>
    </submittedName>
</protein>
<reference evidence="2 3" key="1">
    <citation type="journal article" date="2015" name="Genome Biol. Evol.">
        <title>Comparative Genomics of a Bacterivorous Green Alga Reveals Evolutionary Causalities and Consequences of Phago-Mixotrophic Mode of Nutrition.</title>
        <authorList>
            <person name="Burns J.A."/>
            <person name="Paasch A."/>
            <person name="Narechania A."/>
            <person name="Kim E."/>
        </authorList>
    </citation>
    <scope>NUCLEOTIDE SEQUENCE [LARGE SCALE GENOMIC DNA]</scope>
    <source>
        <strain evidence="2 3">PLY_AMNH</strain>
    </source>
</reference>
<evidence type="ECO:0000313" key="2">
    <source>
        <dbReference type="EMBL" id="KAK3288258.1"/>
    </source>
</evidence>
<evidence type="ECO:0000256" key="1">
    <source>
        <dbReference type="SAM" id="MobiDB-lite"/>
    </source>
</evidence>